<gene>
    <name evidence="4" type="ordered locus">Pden_4983</name>
</gene>
<dbReference type="eggNOG" id="COG0596">
    <property type="taxonomic scope" value="Bacteria"/>
</dbReference>
<dbReference type="InterPro" id="IPR000073">
    <property type="entry name" value="AB_hydrolase_1"/>
</dbReference>
<dbReference type="PRINTS" id="PR00111">
    <property type="entry name" value="ABHYDROLASE"/>
</dbReference>
<protein>
    <submittedName>
        <fullName evidence="4">Alpha/beta hydrolase fold protein</fullName>
    </submittedName>
</protein>
<dbReference type="Pfam" id="PF00561">
    <property type="entry name" value="Abhydrolase_1"/>
    <property type="match status" value="1"/>
</dbReference>
<dbReference type="SUPFAM" id="SSF51230">
    <property type="entry name" value="Single hybrid motif"/>
    <property type="match status" value="1"/>
</dbReference>
<dbReference type="InterPro" id="IPR011053">
    <property type="entry name" value="Single_hybrid_motif"/>
</dbReference>
<feature type="domain" description="Lipoyl-binding" evidence="3">
    <location>
        <begin position="4"/>
        <end position="79"/>
    </location>
</feature>
<dbReference type="ESTHER" id="pardp-a1bbz9">
    <property type="family name" value="AcoC_BiotinLipoyl-ABH"/>
</dbReference>
<dbReference type="OrthoDB" id="9804723at2"/>
<keyword evidence="5" id="KW-1185">Reference proteome</keyword>
<dbReference type="InterPro" id="IPR003016">
    <property type="entry name" value="2-oxoA_DH_lipoyl-BS"/>
</dbReference>
<dbReference type="eggNOG" id="COG0508">
    <property type="taxonomic scope" value="Bacteria"/>
</dbReference>
<dbReference type="CDD" id="cd06849">
    <property type="entry name" value="lipoyl_domain"/>
    <property type="match status" value="1"/>
</dbReference>
<proteinExistence type="predicted"/>
<evidence type="ECO:0000259" key="3">
    <source>
        <dbReference type="PROSITE" id="PS50968"/>
    </source>
</evidence>
<dbReference type="SUPFAM" id="SSF53474">
    <property type="entry name" value="alpha/beta-Hydrolases"/>
    <property type="match status" value="1"/>
</dbReference>
<keyword evidence="2" id="KW-0450">Lipoyl</keyword>
<dbReference type="PANTHER" id="PTHR43798:SF5">
    <property type="entry name" value="MONOACYLGLYCEROL LIPASE ABHD6"/>
    <property type="match status" value="1"/>
</dbReference>
<dbReference type="PROSITE" id="PS00189">
    <property type="entry name" value="LIPOYL"/>
    <property type="match status" value="1"/>
</dbReference>
<dbReference type="GO" id="GO:0047372">
    <property type="term" value="F:monoacylglycerol lipase activity"/>
    <property type="evidence" value="ECO:0007669"/>
    <property type="project" value="TreeGrafter"/>
</dbReference>
<keyword evidence="4" id="KW-0614">Plasmid</keyword>
<dbReference type="KEGG" id="pde:Pden_4983"/>
<dbReference type="Proteomes" id="UP000000361">
    <property type="component" value="Chromosome 1"/>
</dbReference>
<reference evidence="5" key="1">
    <citation type="submission" date="2006-12" db="EMBL/GenBank/DDBJ databases">
        <title>Complete sequence of plasmid 1 of Paracoccus denitrificans PD1222.</title>
        <authorList>
            <person name="Copeland A."/>
            <person name="Lucas S."/>
            <person name="Lapidus A."/>
            <person name="Barry K."/>
            <person name="Detter J.C."/>
            <person name="Glavina del Rio T."/>
            <person name="Hammon N."/>
            <person name="Israni S."/>
            <person name="Dalin E."/>
            <person name="Tice H."/>
            <person name="Pitluck S."/>
            <person name="Munk A.C."/>
            <person name="Brettin T."/>
            <person name="Bruce D."/>
            <person name="Han C."/>
            <person name="Tapia R."/>
            <person name="Gilna P."/>
            <person name="Schmutz J."/>
            <person name="Larimer F."/>
            <person name="Land M."/>
            <person name="Hauser L."/>
            <person name="Kyrpides N."/>
            <person name="Lykidis A."/>
            <person name="Spiro S."/>
            <person name="Richardson D.J."/>
            <person name="Moir J.W.B."/>
            <person name="Ferguson S.J."/>
            <person name="van Spanning R.J.M."/>
            <person name="Richardson P."/>
        </authorList>
    </citation>
    <scope>NUCLEOTIDE SEQUENCE [LARGE SCALE GENOMIC DNA]</scope>
    <source>
        <strain evidence="5">Pd 1222</strain>
        <plasmid evidence="5">pPD1222</plasmid>
    </source>
</reference>
<dbReference type="NCBIfam" id="NF011457">
    <property type="entry name" value="PRK14875.1"/>
    <property type="match status" value="1"/>
</dbReference>
<dbReference type="EMBL" id="CP000491">
    <property type="protein sequence ID" value="ABL73043.1"/>
    <property type="molecule type" value="Genomic_DNA"/>
</dbReference>
<dbReference type="EnsemblBacteria" id="ABL73043">
    <property type="protein sequence ID" value="ABL73043"/>
    <property type="gene ID" value="Pden_4983"/>
</dbReference>
<dbReference type="GO" id="GO:0046464">
    <property type="term" value="P:acylglycerol catabolic process"/>
    <property type="evidence" value="ECO:0007669"/>
    <property type="project" value="TreeGrafter"/>
</dbReference>
<dbReference type="InterPro" id="IPR050266">
    <property type="entry name" value="AB_hydrolase_sf"/>
</dbReference>
<dbReference type="PROSITE" id="PS50968">
    <property type="entry name" value="BIOTINYL_LIPOYL"/>
    <property type="match status" value="1"/>
</dbReference>
<evidence type="ECO:0000256" key="1">
    <source>
        <dbReference type="ARBA" id="ARBA00001938"/>
    </source>
</evidence>
<dbReference type="PANTHER" id="PTHR43798">
    <property type="entry name" value="MONOACYLGLYCEROL LIPASE"/>
    <property type="match status" value="1"/>
</dbReference>
<comment type="cofactor">
    <cofactor evidence="1">
        <name>(R)-lipoate</name>
        <dbReference type="ChEBI" id="CHEBI:83088"/>
    </cofactor>
</comment>
<dbReference type="AlphaFoldDB" id="A1BBZ9"/>
<accession>A1BBZ9</accession>
<dbReference type="HOGENOM" id="CLU_020336_13_2_5"/>
<evidence type="ECO:0000313" key="4">
    <source>
        <dbReference type="EMBL" id="ABL73043.1"/>
    </source>
</evidence>
<dbReference type="Gene3D" id="3.40.50.1820">
    <property type="entry name" value="alpha/beta hydrolase"/>
    <property type="match status" value="1"/>
</dbReference>
<evidence type="ECO:0000256" key="2">
    <source>
        <dbReference type="ARBA" id="ARBA00022823"/>
    </source>
</evidence>
<dbReference type="InterPro" id="IPR000089">
    <property type="entry name" value="Biotin_lipoyl"/>
</dbReference>
<organism evidence="4 5">
    <name type="scientific">Paracoccus denitrificans (strain Pd 1222)</name>
    <dbReference type="NCBI Taxonomy" id="318586"/>
    <lineage>
        <taxon>Bacteria</taxon>
        <taxon>Pseudomonadati</taxon>
        <taxon>Pseudomonadota</taxon>
        <taxon>Alphaproteobacteria</taxon>
        <taxon>Rhodobacterales</taxon>
        <taxon>Paracoccaceae</taxon>
        <taxon>Paracoccus</taxon>
    </lineage>
</organism>
<dbReference type="GO" id="GO:0016020">
    <property type="term" value="C:membrane"/>
    <property type="evidence" value="ECO:0007669"/>
    <property type="project" value="TreeGrafter"/>
</dbReference>
<dbReference type="RefSeq" id="WP_011751201.1">
    <property type="nucleotide sequence ID" value="NC_008688.1"/>
</dbReference>
<evidence type="ECO:0000313" key="5">
    <source>
        <dbReference type="Proteomes" id="UP000000361"/>
    </source>
</evidence>
<dbReference type="Gene3D" id="2.40.50.100">
    <property type="match status" value="1"/>
</dbReference>
<dbReference type="InterPro" id="IPR029058">
    <property type="entry name" value="AB_hydrolase_fold"/>
</dbReference>
<dbReference type="Pfam" id="PF00364">
    <property type="entry name" value="Biotin_lipoyl"/>
    <property type="match status" value="1"/>
</dbReference>
<sequence>MADITPILMPKWGLSMKEGKLAAWHVAEGAEIKPGDEIMDVETDKIANVVEAADGGLLRRRIGVEGETYPVRALLAVMAPPSVAEDEIDAYVAAYETPSAGDDEGEEGPSYQFADLPAGRIRYAERPGEGMPLILIHGFGGDLDNWLFNIDALAENAPVYALDLPGHGQSVKSARPAGLELMVQTVIAFMDHLGIDKAHLAGHSMGGLVAGTLAAQHPARVASVTLICSAGLGSEINSDYIDGFVRAAGRKDLKPVLAHLFKDQSLVSRAMVEDLLKYKRLDGVQDFLTELAGSLFREGRQAQQVAEALAASGVPAQVIWGEADAVIPAAHAESLQGASRHVVSGAGHMVQMEQSAEVNRLIRDFIA</sequence>
<name>A1BBZ9_PARDP</name>
<geneLocation type="plasmid" evidence="5">
    <name>pPD1222</name>
</geneLocation>
<dbReference type="GeneID" id="93454404"/>
<keyword evidence="4" id="KW-0378">Hydrolase</keyword>